<keyword evidence="2" id="KW-0378">Hydrolase</keyword>
<dbReference type="AlphaFoldDB" id="A0A2T2N7N7"/>
<keyword evidence="1" id="KW-0732">Signal</keyword>
<keyword evidence="3" id="KW-1185">Reference proteome</keyword>
<evidence type="ECO:0000256" key="1">
    <source>
        <dbReference type="SAM" id="SignalP"/>
    </source>
</evidence>
<protein>
    <submittedName>
        <fullName evidence="2">Glycoside hydrolase</fullName>
    </submittedName>
</protein>
<accession>A0A2T2N7N7</accession>
<proteinExistence type="predicted"/>
<feature type="signal peptide" evidence="1">
    <location>
        <begin position="1"/>
        <end position="17"/>
    </location>
</feature>
<gene>
    <name evidence="2" type="ORF">BS50DRAFT_562294</name>
</gene>
<dbReference type="InterPro" id="IPR005197">
    <property type="entry name" value="Glyco_hydro_71"/>
</dbReference>
<evidence type="ECO:0000313" key="3">
    <source>
        <dbReference type="Proteomes" id="UP000240883"/>
    </source>
</evidence>
<dbReference type="Pfam" id="PF03659">
    <property type="entry name" value="Glyco_hydro_71"/>
    <property type="match status" value="1"/>
</dbReference>
<dbReference type="EMBL" id="KZ678144">
    <property type="protein sequence ID" value="PSN61419.1"/>
    <property type="molecule type" value="Genomic_DNA"/>
</dbReference>
<dbReference type="STRING" id="1448308.A0A2T2N7N7"/>
<name>A0A2T2N7N7_CORCC</name>
<reference evidence="2 3" key="1">
    <citation type="journal article" date="2018" name="Front. Microbiol.">
        <title>Genome-Wide Analysis of Corynespora cassiicola Leaf Fall Disease Putative Effectors.</title>
        <authorList>
            <person name="Lopez D."/>
            <person name="Ribeiro S."/>
            <person name="Label P."/>
            <person name="Fumanal B."/>
            <person name="Venisse J.S."/>
            <person name="Kohler A."/>
            <person name="de Oliveira R.R."/>
            <person name="Labutti K."/>
            <person name="Lipzen A."/>
            <person name="Lail K."/>
            <person name="Bauer D."/>
            <person name="Ohm R.A."/>
            <person name="Barry K.W."/>
            <person name="Spatafora J."/>
            <person name="Grigoriev I.V."/>
            <person name="Martin F.M."/>
            <person name="Pujade-Renaud V."/>
        </authorList>
    </citation>
    <scope>NUCLEOTIDE SEQUENCE [LARGE SCALE GENOMIC DNA]</scope>
    <source>
        <strain evidence="2 3">Philippines</strain>
    </source>
</reference>
<dbReference type="OrthoDB" id="3257981at2759"/>
<feature type="chain" id="PRO_5015606912" evidence="1">
    <location>
        <begin position="18"/>
        <end position="435"/>
    </location>
</feature>
<sequence>MHASIALIGVLAGLTWSWPTKRQDGDKPVYAHYMIGEIFDEHTRQDIEDAKSLGIDAFALNFNKFAYWSNDTVERLFKNADELDFGLFFSFDMAPGYFTDPAQYASYFQQYAERPSYHRFKGKPLVSTFGGEAVSNDQWSSFKQTVGDVLVVPGFYEATPSPTFFSERTSLDGVFNWNSWPFPEDGKAAVSSKDDETYMAAARAADKFFMLGVSPLQFKHMDEGNNWYRRGEDNLERRIEQALELQSDMIELQTWNDAGESHYMGNIWDEPMTNSPIKDYVDGYDHKAYYQILPAFIQAFKRGDKDGKDMVPTNDKPVQGAFWHHTLLVDAECSADPLGKPGHVDNMEDVVSGIILVAKGKNNIVAVVKSGDKELGKIDLVEGYNKFKVEGLTTGKVQVETWDGETMVGRGEGSLEVTDSGKLCNYNFQVVAIPS</sequence>
<dbReference type="Gene3D" id="3.20.20.80">
    <property type="entry name" value="Glycosidases"/>
    <property type="match status" value="1"/>
</dbReference>
<dbReference type="Proteomes" id="UP000240883">
    <property type="component" value="Unassembled WGS sequence"/>
</dbReference>
<organism evidence="2 3">
    <name type="scientific">Corynespora cassiicola Philippines</name>
    <dbReference type="NCBI Taxonomy" id="1448308"/>
    <lineage>
        <taxon>Eukaryota</taxon>
        <taxon>Fungi</taxon>
        <taxon>Dikarya</taxon>
        <taxon>Ascomycota</taxon>
        <taxon>Pezizomycotina</taxon>
        <taxon>Dothideomycetes</taxon>
        <taxon>Pleosporomycetidae</taxon>
        <taxon>Pleosporales</taxon>
        <taxon>Corynesporascaceae</taxon>
        <taxon>Corynespora</taxon>
    </lineage>
</organism>
<dbReference type="CDD" id="cd11577">
    <property type="entry name" value="GH71"/>
    <property type="match status" value="1"/>
</dbReference>
<evidence type="ECO:0000313" key="2">
    <source>
        <dbReference type="EMBL" id="PSN61419.1"/>
    </source>
</evidence>
<dbReference type="GO" id="GO:0051118">
    <property type="term" value="F:glucan endo-1,3-alpha-glucosidase activity"/>
    <property type="evidence" value="ECO:0007669"/>
    <property type="project" value="InterPro"/>
</dbReference>